<gene>
    <name evidence="2" type="ORF">DF222_08530</name>
</gene>
<reference evidence="3" key="1">
    <citation type="submission" date="2018-04" db="EMBL/GenBank/DDBJ databases">
        <authorList>
            <person name="Liu S."/>
            <person name="Wang Z."/>
            <person name="Li J."/>
        </authorList>
    </citation>
    <scope>NUCLEOTIDE SEQUENCE [LARGE SCALE GENOMIC DNA]</scope>
    <source>
        <strain evidence="3">2189</strain>
    </source>
</reference>
<protein>
    <submittedName>
        <fullName evidence="2">Uncharacterized protein</fullName>
    </submittedName>
</protein>
<accession>A0A2U1T5D1</accession>
<sequence length="95" mass="9888">MLATNPEKSDGPRFGGCAGRLPGLGGRAGAGQPRKGPCASDVTPKTFPCQPLMPRNVQALPSDSPTGTLWSHPSHSRRIALGWETASAALRIEPS</sequence>
<keyword evidence="3" id="KW-1185">Reference proteome</keyword>
<dbReference type="EMBL" id="QEEZ01000016">
    <property type="protein sequence ID" value="PWC01216.1"/>
    <property type="molecule type" value="Genomic_DNA"/>
</dbReference>
<evidence type="ECO:0000313" key="3">
    <source>
        <dbReference type="Proteomes" id="UP000244989"/>
    </source>
</evidence>
<feature type="compositionally biased region" description="Gly residues" evidence="1">
    <location>
        <begin position="13"/>
        <end position="29"/>
    </location>
</feature>
<evidence type="ECO:0000313" key="2">
    <source>
        <dbReference type="EMBL" id="PWC01216.1"/>
    </source>
</evidence>
<feature type="region of interest" description="Disordered" evidence="1">
    <location>
        <begin position="1"/>
        <end position="73"/>
    </location>
</feature>
<proteinExistence type="predicted"/>
<dbReference type="AlphaFoldDB" id="A0A2U1T5D1"/>
<organism evidence="2 3">
    <name type="scientific">Corynebacterium yudongzhengii</name>
    <dbReference type="NCBI Taxonomy" id="2080740"/>
    <lineage>
        <taxon>Bacteria</taxon>
        <taxon>Bacillati</taxon>
        <taxon>Actinomycetota</taxon>
        <taxon>Actinomycetes</taxon>
        <taxon>Mycobacteriales</taxon>
        <taxon>Corynebacteriaceae</taxon>
        <taxon>Corynebacterium</taxon>
    </lineage>
</organism>
<name>A0A2U1T5D1_9CORY</name>
<feature type="compositionally biased region" description="Polar residues" evidence="1">
    <location>
        <begin position="59"/>
        <end position="73"/>
    </location>
</feature>
<dbReference type="KEGG" id="cyz:C3B44_01000"/>
<dbReference type="Proteomes" id="UP000244989">
    <property type="component" value="Unassembled WGS sequence"/>
</dbReference>
<evidence type="ECO:0000256" key="1">
    <source>
        <dbReference type="SAM" id="MobiDB-lite"/>
    </source>
</evidence>
<comment type="caution">
    <text evidence="2">The sequence shown here is derived from an EMBL/GenBank/DDBJ whole genome shotgun (WGS) entry which is preliminary data.</text>
</comment>